<dbReference type="InterPro" id="IPR012340">
    <property type="entry name" value="NA-bd_OB-fold"/>
</dbReference>
<comment type="caution">
    <text evidence="2">The sequence shown here is derived from an EMBL/GenBank/DDBJ whole genome shotgun (WGS) entry which is preliminary data.</text>
</comment>
<protein>
    <recommendedName>
        <fullName evidence="4">DUF2815 family protein</fullName>
    </recommendedName>
</protein>
<dbReference type="PATRIC" id="fig|1121326.3.peg.1361"/>
<dbReference type="Proteomes" id="UP000076603">
    <property type="component" value="Unassembled WGS sequence"/>
</dbReference>
<accession>A0A161X479</accession>
<organism evidence="2 3">
    <name type="scientific">Clostridium magnum DSM 2767</name>
    <dbReference type="NCBI Taxonomy" id="1121326"/>
    <lineage>
        <taxon>Bacteria</taxon>
        <taxon>Bacillati</taxon>
        <taxon>Bacillota</taxon>
        <taxon>Clostridia</taxon>
        <taxon>Eubacteriales</taxon>
        <taxon>Clostridiaceae</taxon>
        <taxon>Clostridium</taxon>
    </lineage>
</organism>
<evidence type="ECO:0000313" key="2">
    <source>
        <dbReference type="EMBL" id="KZL94338.1"/>
    </source>
</evidence>
<dbReference type="AlphaFoldDB" id="A0A161X479"/>
<dbReference type="EMBL" id="LWAE01000001">
    <property type="protein sequence ID" value="KZL94338.1"/>
    <property type="molecule type" value="Genomic_DNA"/>
</dbReference>
<evidence type="ECO:0000256" key="1">
    <source>
        <dbReference type="SAM" id="MobiDB-lite"/>
    </source>
</evidence>
<dbReference type="Pfam" id="PF10991">
    <property type="entry name" value="Enc34_ssDNA-bd"/>
    <property type="match status" value="1"/>
</dbReference>
<keyword evidence="3" id="KW-1185">Reference proteome</keyword>
<reference evidence="2 3" key="1">
    <citation type="submission" date="2016-04" db="EMBL/GenBank/DDBJ databases">
        <title>Genome sequence of Clostridium magnum DSM 2767.</title>
        <authorList>
            <person name="Poehlein A."/>
            <person name="Uhlig R."/>
            <person name="Fischer R."/>
            <person name="Bahl H."/>
            <person name="Daniel R."/>
        </authorList>
    </citation>
    <scope>NUCLEOTIDE SEQUENCE [LARGE SCALE GENOMIC DNA]</scope>
    <source>
        <strain evidence="2 3">DSM 2767</strain>
    </source>
</reference>
<gene>
    <name evidence="2" type="ORF">CLMAG_13910</name>
</gene>
<dbReference type="RefSeq" id="WP_066619725.1">
    <property type="nucleotide sequence ID" value="NZ_FQXL01000074.1"/>
</dbReference>
<dbReference type="InterPro" id="IPR022595">
    <property type="entry name" value="Enc34_ssDNA-bd"/>
</dbReference>
<feature type="region of interest" description="Disordered" evidence="1">
    <location>
        <begin position="65"/>
        <end position="87"/>
    </location>
</feature>
<dbReference type="STRING" id="1121326.CLMAG_13910"/>
<evidence type="ECO:0008006" key="4">
    <source>
        <dbReference type="Google" id="ProtNLM"/>
    </source>
</evidence>
<evidence type="ECO:0000313" key="3">
    <source>
        <dbReference type="Proteomes" id="UP000076603"/>
    </source>
</evidence>
<dbReference type="SUPFAM" id="SSF50249">
    <property type="entry name" value="Nucleic acid-binding proteins"/>
    <property type="match status" value="1"/>
</dbReference>
<name>A0A161X479_9CLOT</name>
<dbReference type="OrthoDB" id="9786575at2"/>
<proteinExistence type="predicted"/>
<sequence>MANIIAKRTGTKVTTGKVRLSYAHLFEPHAIEGNEPKYSVSVIIPKTDTETLKAIKAAVDEAKEQGKSKWGGKVPPTLKTPLRDGDAERPDDEAYANCYFLNASSKNKPGVVDASVQPILDATEVYSGCYGRLTLNFYPFSASGNKGIAAGLGNVQKLADGEPLGGFTRAENDFDAVESAEDDFLG</sequence>
<dbReference type="Gene3D" id="2.40.50.140">
    <property type="entry name" value="Nucleic acid-binding proteins"/>
    <property type="match status" value="1"/>
</dbReference>